<accession>A0A7T1T7Z0</accession>
<evidence type="ECO:0000313" key="4">
    <source>
        <dbReference type="EMBL" id="QPP08060.1"/>
    </source>
</evidence>
<dbReference type="Gene3D" id="3.40.50.150">
    <property type="entry name" value="Vaccinia Virus protein VP39"/>
    <property type="match status" value="1"/>
</dbReference>
<sequence length="272" mass="29627">MELGFGGDVARYYAEFRRGYPPQVFEALGRSFALSPEETVLDLGCGTGQLTVPLARRVRAVIGMDPEPDMLREARKTARTGGVTNVTWVLGADTDVPALGELLGERHLAMTVIGQALHWMRYDDLFAALRPLIRPGGGVAVLANGTPAWLQDSDWSRALRGCLGEYFGTELKDSCGTARKDRERYAPALEAAGFTEVRHSAVSYTEEVTCEELIGGIYSAVPEQQLPAPADRPAFAERILRALPRRDSFTEHVEVSVLTGKVPGGTAPRDRP</sequence>
<evidence type="ECO:0000256" key="1">
    <source>
        <dbReference type="ARBA" id="ARBA00022603"/>
    </source>
</evidence>
<feature type="domain" description="Methyltransferase" evidence="3">
    <location>
        <begin position="40"/>
        <end position="137"/>
    </location>
</feature>
<keyword evidence="2 4" id="KW-0808">Transferase</keyword>
<dbReference type="GO" id="GO:0032259">
    <property type="term" value="P:methylation"/>
    <property type="evidence" value="ECO:0007669"/>
    <property type="project" value="UniProtKB-KW"/>
</dbReference>
<reference evidence="5" key="1">
    <citation type="submission" date="2020-02" db="EMBL/GenBank/DDBJ databases">
        <title>Streptomyces sp. ASO4wet.</title>
        <authorList>
            <person name="Risdian C."/>
            <person name="Landwehr W."/>
            <person name="Schupp P."/>
            <person name="Wink J."/>
        </authorList>
    </citation>
    <scope>NUCLEOTIDE SEQUENCE [LARGE SCALE GENOMIC DNA]</scope>
    <source>
        <strain evidence="5">ASO4wet</strain>
    </source>
</reference>
<dbReference type="SUPFAM" id="SSF53335">
    <property type="entry name" value="S-adenosyl-L-methionine-dependent methyltransferases"/>
    <property type="match status" value="1"/>
</dbReference>
<dbReference type="RefSeq" id="WP_197351853.1">
    <property type="nucleotide sequence ID" value="NZ_CP048882.1"/>
</dbReference>
<dbReference type="PANTHER" id="PTHR44942:SF4">
    <property type="entry name" value="METHYLTRANSFERASE TYPE 11 DOMAIN-CONTAINING PROTEIN"/>
    <property type="match status" value="1"/>
</dbReference>
<dbReference type="EMBL" id="CP048882">
    <property type="protein sequence ID" value="QPP08060.1"/>
    <property type="molecule type" value="Genomic_DNA"/>
</dbReference>
<proteinExistence type="predicted"/>
<keyword evidence="5" id="KW-1185">Reference proteome</keyword>
<evidence type="ECO:0000259" key="3">
    <source>
        <dbReference type="Pfam" id="PF13649"/>
    </source>
</evidence>
<organism evidence="4 5">
    <name type="scientific">Streptomyces bathyalis</name>
    <dbReference type="NCBI Taxonomy" id="2710756"/>
    <lineage>
        <taxon>Bacteria</taxon>
        <taxon>Bacillati</taxon>
        <taxon>Actinomycetota</taxon>
        <taxon>Actinomycetes</taxon>
        <taxon>Kitasatosporales</taxon>
        <taxon>Streptomycetaceae</taxon>
        <taxon>Streptomyces</taxon>
    </lineage>
</organism>
<dbReference type="PANTHER" id="PTHR44942">
    <property type="entry name" value="METHYLTRANSF_11 DOMAIN-CONTAINING PROTEIN"/>
    <property type="match status" value="1"/>
</dbReference>
<dbReference type="AlphaFoldDB" id="A0A7T1T7Z0"/>
<protein>
    <submittedName>
        <fullName evidence="4">Class I SAM-dependent methyltransferase</fullName>
    </submittedName>
</protein>
<dbReference type="InterPro" id="IPR041698">
    <property type="entry name" value="Methyltransf_25"/>
</dbReference>
<dbReference type="InterPro" id="IPR029063">
    <property type="entry name" value="SAM-dependent_MTases_sf"/>
</dbReference>
<dbReference type="GO" id="GO:0008168">
    <property type="term" value="F:methyltransferase activity"/>
    <property type="evidence" value="ECO:0007669"/>
    <property type="project" value="UniProtKB-KW"/>
</dbReference>
<dbReference type="KEGG" id="sbat:G4Z16_18490"/>
<dbReference type="InterPro" id="IPR051052">
    <property type="entry name" value="Diverse_substrate_MTase"/>
</dbReference>
<evidence type="ECO:0000313" key="5">
    <source>
        <dbReference type="Proteomes" id="UP000595046"/>
    </source>
</evidence>
<gene>
    <name evidence="4" type="ORF">G4Z16_18490</name>
</gene>
<dbReference type="CDD" id="cd02440">
    <property type="entry name" value="AdoMet_MTases"/>
    <property type="match status" value="1"/>
</dbReference>
<name>A0A7T1T7Z0_9ACTN</name>
<keyword evidence="1 4" id="KW-0489">Methyltransferase</keyword>
<dbReference type="Pfam" id="PF13649">
    <property type="entry name" value="Methyltransf_25"/>
    <property type="match status" value="1"/>
</dbReference>
<evidence type="ECO:0000256" key="2">
    <source>
        <dbReference type="ARBA" id="ARBA00022679"/>
    </source>
</evidence>
<dbReference type="Proteomes" id="UP000595046">
    <property type="component" value="Chromosome"/>
</dbReference>